<name>A0A445MF37_ENSVE</name>
<evidence type="ECO:0000313" key="2">
    <source>
        <dbReference type="EMBL" id="RZR72887.1"/>
    </source>
</evidence>
<dbReference type="EMBL" id="KV875775">
    <property type="protein sequence ID" value="RZR72887.1"/>
    <property type="molecule type" value="Genomic_DNA"/>
</dbReference>
<feature type="region of interest" description="Disordered" evidence="1">
    <location>
        <begin position="74"/>
        <end position="138"/>
    </location>
</feature>
<dbReference type="AlphaFoldDB" id="A0A445MF37"/>
<feature type="compositionally biased region" description="Pro residues" evidence="1">
    <location>
        <begin position="81"/>
        <end position="90"/>
    </location>
</feature>
<dbReference type="Proteomes" id="UP000290560">
    <property type="component" value="Unassembled WGS sequence"/>
</dbReference>
<sequence length="290" mass="31500">MKVSNILSLLPPSDARPACISTAMASTTWRSLPTGVSHASSNSLTSVTACPQRHRLLTLWLTSAAAIAHVTTAHPTANPRPTFPINPPPKPRIDHSIHGPPRAPGRGTTASEEGKEMNPNETAEETNHGGGPVPRGRVFDGAPKRIMDGARDPQMPRIKDEVCDGVVPSEWESFGSIFSFCRPYETDSCPPQIPALSAAANITTLKVKYYLYYKQRRHYDHDGGGGIKRLGLRFRGTMLTVNQLSLIVDQTGLTVRRSGVIVDQPNLIDDCRTGTPTISPRDQAVLTPRL</sequence>
<proteinExistence type="predicted"/>
<evidence type="ECO:0000256" key="1">
    <source>
        <dbReference type="SAM" id="MobiDB-lite"/>
    </source>
</evidence>
<gene>
    <name evidence="2" type="ORF">BHM03_00018316</name>
</gene>
<reference evidence="2" key="1">
    <citation type="journal article" date="2018" name="Data Brief">
        <title>Genome sequence data from 17 accessions of Ensete ventricosum, a staple food crop for millions in Ethiopia.</title>
        <authorList>
            <person name="Yemataw Z."/>
            <person name="Muzemil S."/>
            <person name="Ambachew D."/>
            <person name="Tripathi L."/>
            <person name="Tesfaye K."/>
            <person name="Chala A."/>
            <person name="Farbos A."/>
            <person name="O'Neill P."/>
            <person name="Moore K."/>
            <person name="Grant M."/>
            <person name="Studholme D.J."/>
        </authorList>
    </citation>
    <scope>NUCLEOTIDE SEQUENCE [LARGE SCALE GENOMIC DNA]</scope>
    <source>
        <tissue evidence="2">Leaf</tissue>
    </source>
</reference>
<organism evidence="2">
    <name type="scientific">Ensete ventricosum</name>
    <name type="common">Abyssinian banana</name>
    <name type="synonym">Musa ensete</name>
    <dbReference type="NCBI Taxonomy" id="4639"/>
    <lineage>
        <taxon>Eukaryota</taxon>
        <taxon>Viridiplantae</taxon>
        <taxon>Streptophyta</taxon>
        <taxon>Embryophyta</taxon>
        <taxon>Tracheophyta</taxon>
        <taxon>Spermatophyta</taxon>
        <taxon>Magnoliopsida</taxon>
        <taxon>Liliopsida</taxon>
        <taxon>Zingiberales</taxon>
        <taxon>Musaceae</taxon>
        <taxon>Ensete</taxon>
    </lineage>
</organism>
<protein>
    <submittedName>
        <fullName evidence="2">Uncharacterized protein</fullName>
    </submittedName>
</protein>
<accession>A0A445MF37</accession>